<name>A0A395JFD9_9GAMM</name>
<dbReference type="InParanoid" id="A0A395JFD9"/>
<reference evidence="1 2" key="1">
    <citation type="submission" date="2018-06" db="EMBL/GenBank/DDBJ databases">
        <title>Genomic Encyclopedia of Type Strains, Phase IV (KMG-IV): sequencing the most valuable type-strain genomes for metagenomic binning, comparative biology and taxonomic classification.</title>
        <authorList>
            <person name="Goeker M."/>
        </authorList>
    </citation>
    <scope>NUCLEOTIDE SEQUENCE [LARGE SCALE GENOMIC DNA]</scope>
    <source>
        <strain evidence="1 2">DSM 24032</strain>
    </source>
</reference>
<organism evidence="1 2">
    <name type="scientific">Arenicella xantha</name>
    <dbReference type="NCBI Taxonomy" id="644221"/>
    <lineage>
        <taxon>Bacteria</taxon>
        <taxon>Pseudomonadati</taxon>
        <taxon>Pseudomonadota</taxon>
        <taxon>Gammaproteobacteria</taxon>
        <taxon>Arenicellales</taxon>
        <taxon>Arenicellaceae</taxon>
        <taxon>Arenicella</taxon>
    </lineage>
</organism>
<evidence type="ECO:0000313" key="2">
    <source>
        <dbReference type="Proteomes" id="UP000253083"/>
    </source>
</evidence>
<keyword evidence="2" id="KW-1185">Reference proteome</keyword>
<proteinExistence type="predicted"/>
<evidence type="ECO:0000313" key="1">
    <source>
        <dbReference type="EMBL" id="RBP47040.1"/>
    </source>
</evidence>
<protein>
    <submittedName>
        <fullName evidence="1">Uncharacterized protein</fullName>
    </submittedName>
</protein>
<gene>
    <name evidence="1" type="ORF">DFR28_1103</name>
</gene>
<dbReference type="AlphaFoldDB" id="A0A395JFD9"/>
<sequence length="61" mass="7172">MQVTLVGVHQVTSFKYQVFYCYKATVNDRQREGCSDDIHLLALENDKWIIDQKHGDWTVID</sequence>
<dbReference type="Proteomes" id="UP000253083">
    <property type="component" value="Unassembled WGS sequence"/>
</dbReference>
<dbReference type="EMBL" id="QNRT01000010">
    <property type="protein sequence ID" value="RBP47040.1"/>
    <property type="molecule type" value="Genomic_DNA"/>
</dbReference>
<accession>A0A395JFD9</accession>
<comment type="caution">
    <text evidence="1">The sequence shown here is derived from an EMBL/GenBank/DDBJ whole genome shotgun (WGS) entry which is preliminary data.</text>
</comment>